<evidence type="ECO:0000256" key="1">
    <source>
        <dbReference type="SAM" id="MobiDB-lite"/>
    </source>
</evidence>
<organism evidence="3 4">
    <name type="scientific">Adineta steineri</name>
    <dbReference type="NCBI Taxonomy" id="433720"/>
    <lineage>
        <taxon>Eukaryota</taxon>
        <taxon>Metazoa</taxon>
        <taxon>Spiralia</taxon>
        <taxon>Gnathifera</taxon>
        <taxon>Rotifera</taxon>
        <taxon>Eurotatoria</taxon>
        <taxon>Bdelloidea</taxon>
        <taxon>Adinetida</taxon>
        <taxon>Adinetidae</taxon>
        <taxon>Adineta</taxon>
    </lineage>
</organism>
<dbReference type="AlphaFoldDB" id="A0A814BS22"/>
<accession>A0A814BS22</accession>
<keyword evidence="2" id="KW-1133">Transmembrane helix</keyword>
<proteinExistence type="predicted"/>
<dbReference type="Proteomes" id="UP000663845">
    <property type="component" value="Unassembled WGS sequence"/>
</dbReference>
<name>A0A814BS22_9BILA</name>
<evidence type="ECO:0000313" key="4">
    <source>
        <dbReference type="Proteomes" id="UP000663845"/>
    </source>
</evidence>
<evidence type="ECO:0000313" key="3">
    <source>
        <dbReference type="EMBL" id="CAF0930006.1"/>
    </source>
</evidence>
<keyword evidence="2" id="KW-0812">Transmembrane</keyword>
<sequence>MDIYGFWLGMIITQTIICVTLFIFTWWFDFDALSKTALDHISLDTIVVSSENYSTFNTISTDQVTDEHLQLLPLEHSTKQNLTTAAENDQDKIGVVFLPYTSPFLTGSASTIFSYGSSNLTCSLQTDTLYNNGTITYQNPGNSTQAYYCLIIITTSLQHNLTQTVTSRSNIIYWNQYRNFAINNCGFSTTMDIGYGNCTPYCYQNATSIQLCMCSTNFCSDTYSSCQASVNQARSSPPPSMLVLQPTLSNIITCQDAYVNYSATYNIIPPMYMGCAWFMNFGDADANKCSSCSPNHTLICGVWYDPIQGSFQQMGMIDGAYEFLMEAMIENAALSDNSSSDVYLYQTFTSIATFWYVSSEQYYGGFCFCTTSNCNPDFATCTQGMNIPSYLLTYNGSMSSVSTGTSSSSNTVSSSSTRASTTRIGSTSSSSSSIITSLISSTRTPITTSIVVSSTSVGTSNTSSNTVAYRSLGIKCNQSFSTAALIIIIFSFWSF</sequence>
<feature type="region of interest" description="Disordered" evidence="1">
    <location>
        <begin position="404"/>
        <end position="430"/>
    </location>
</feature>
<protein>
    <submittedName>
        <fullName evidence="3">Uncharacterized protein</fullName>
    </submittedName>
</protein>
<comment type="caution">
    <text evidence="3">The sequence shown here is derived from an EMBL/GenBank/DDBJ whole genome shotgun (WGS) entry which is preliminary data.</text>
</comment>
<evidence type="ECO:0000256" key="2">
    <source>
        <dbReference type="SAM" id="Phobius"/>
    </source>
</evidence>
<dbReference type="EMBL" id="CAJNOG010000093">
    <property type="protein sequence ID" value="CAF0930006.1"/>
    <property type="molecule type" value="Genomic_DNA"/>
</dbReference>
<reference evidence="3" key="1">
    <citation type="submission" date="2021-02" db="EMBL/GenBank/DDBJ databases">
        <authorList>
            <person name="Nowell W R."/>
        </authorList>
    </citation>
    <scope>NUCLEOTIDE SEQUENCE</scope>
</reference>
<gene>
    <name evidence="3" type="ORF">JYZ213_LOCUS12112</name>
</gene>
<feature type="transmembrane region" description="Helical" evidence="2">
    <location>
        <begin position="6"/>
        <end position="28"/>
    </location>
</feature>
<keyword evidence="2" id="KW-0472">Membrane</keyword>